<dbReference type="Pfam" id="PF03764">
    <property type="entry name" value="EFG_IV"/>
    <property type="match status" value="1"/>
</dbReference>
<dbReference type="Pfam" id="PF14492">
    <property type="entry name" value="EFG_III"/>
    <property type="match status" value="1"/>
</dbReference>
<dbReference type="PANTHER" id="PTHR43636:SF2">
    <property type="entry name" value="ELONGATION FACTOR G, MITOCHONDRIAL"/>
    <property type="match status" value="1"/>
</dbReference>
<dbReference type="FunFam" id="2.40.30.10:FF:000022">
    <property type="entry name" value="Elongation factor G, mitochondrial"/>
    <property type="match status" value="1"/>
</dbReference>
<dbReference type="InterPro" id="IPR020568">
    <property type="entry name" value="Ribosomal_Su5_D2-typ_SF"/>
</dbReference>
<keyword evidence="4" id="KW-0648">Protein biosynthesis</keyword>
<dbReference type="InterPro" id="IPR004540">
    <property type="entry name" value="Transl_elong_EFG/EF2"/>
</dbReference>
<accession>A0ABD6ETL8</accession>
<dbReference type="InterPro" id="IPR005225">
    <property type="entry name" value="Small_GTP-bd"/>
</dbReference>
<name>A0ABD6ETL8_9BILA</name>
<keyword evidence="3" id="KW-0251">Elongation factor</keyword>
<organism evidence="7 8">
    <name type="scientific">Gnathostoma spinigerum</name>
    <dbReference type="NCBI Taxonomy" id="75299"/>
    <lineage>
        <taxon>Eukaryota</taxon>
        <taxon>Metazoa</taxon>
        <taxon>Ecdysozoa</taxon>
        <taxon>Nematoda</taxon>
        <taxon>Chromadorea</taxon>
        <taxon>Rhabditida</taxon>
        <taxon>Spirurina</taxon>
        <taxon>Gnathostomatomorpha</taxon>
        <taxon>Gnathostomatoidea</taxon>
        <taxon>Gnathostomatidae</taxon>
        <taxon>Gnathostoma</taxon>
    </lineage>
</organism>
<dbReference type="Gene3D" id="3.30.70.870">
    <property type="entry name" value="Elongation Factor G (Translational Gtpase), domain 3"/>
    <property type="match status" value="1"/>
</dbReference>
<keyword evidence="5" id="KW-0342">GTP-binding</keyword>
<dbReference type="PRINTS" id="PR00315">
    <property type="entry name" value="ELONGATNFCT"/>
</dbReference>
<evidence type="ECO:0000256" key="2">
    <source>
        <dbReference type="ARBA" id="ARBA00022741"/>
    </source>
</evidence>
<dbReference type="SUPFAM" id="SSF52540">
    <property type="entry name" value="P-loop containing nucleoside triphosphate hydrolases"/>
    <property type="match status" value="1"/>
</dbReference>
<dbReference type="Pfam" id="PF00009">
    <property type="entry name" value="GTP_EFTU"/>
    <property type="match status" value="1"/>
</dbReference>
<dbReference type="FunFam" id="3.30.70.870:FF:000001">
    <property type="entry name" value="Elongation factor G"/>
    <property type="match status" value="1"/>
</dbReference>
<dbReference type="Gene3D" id="3.40.50.300">
    <property type="entry name" value="P-loop containing nucleotide triphosphate hydrolases"/>
    <property type="match status" value="1"/>
</dbReference>
<evidence type="ECO:0000256" key="4">
    <source>
        <dbReference type="ARBA" id="ARBA00022917"/>
    </source>
</evidence>
<dbReference type="CDD" id="cd04091">
    <property type="entry name" value="mtEFG1_II_like"/>
    <property type="match status" value="1"/>
</dbReference>
<dbReference type="EMBL" id="JBGFUD010007377">
    <property type="protein sequence ID" value="MFH4981519.1"/>
    <property type="molecule type" value="Genomic_DNA"/>
</dbReference>
<dbReference type="FunFam" id="3.40.50.300:FF:000029">
    <property type="entry name" value="Elongation factor G"/>
    <property type="match status" value="1"/>
</dbReference>
<dbReference type="GO" id="GO:0003746">
    <property type="term" value="F:translation elongation factor activity"/>
    <property type="evidence" value="ECO:0007669"/>
    <property type="project" value="UniProtKB-KW"/>
</dbReference>
<proteinExistence type="inferred from homology"/>
<dbReference type="InterPro" id="IPR014721">
    <property type="entry name" value="Ribsml_uS5_D2-typ_fold_subgr"/>
</dbReference>
<feature type="non-terminal residue" evidence="7">
    <location>
        <position position="589"/>
    </location>
</feature>
<dbReference type="InterPro" id="IPR041095">
    <property type="entry name" value="EFG_II"/>
</dbReference>
<evidence type="ECO:0000259" key="6">
    <source>
        <dbReference type="PROSITE" id="PS51722"/>
    </source>
</evidence>
<keyword evidence="2" id="KW-0547">Nucleotide-binding</keyword>
<reference evidence="7 8" key="1">
    <citation type="submission" date="2024-08" db="EMBL/GenBank/DDBJ databases">
        <title>Gnathostoma spinigerum genome.</title>
        <authorList>
            <person name="Gonzalez-Bertolin B."/>
            <person name="Monzon S."/>
            <person name="Zaballos A."/>
            <person name="Jimenez P."/>
            <person name="Dekumyoy P."/>
            <person name="Varona S."/>
            <person name="Cuesta I."/>
            <person name="Sumanam S."/>
            <person name="Adisakwattana P."/>
            <person name="Gasser R.B."/>
            <person name="Hernandez-Gonzalez A."/>
            <person name="Young N.D."/>
            <person name="Perteguer M.J."/>
        </authorList>
    </citation>
    <scope>NUCLEOTIDE SEQUENCE [LARGE SCALE GENOMIC DNA]</scope>
    <source>
        <strain evidence="7">AL3</strain>
        <tissue evidence="7">Liver</tissue>
    </source>
</reference>
<dbReference type="PANTHER" id="PTHR43636">
    <property type="entry name" value="ELONGATION FACTOR G, MITOCHONDRIAL"/>
    <property type="match status" value="1"/>
</dbReference>
<dbReference type="SUPFAM" id="SSF50447">
    <property type="entry name" value="Translation proteins"/>
    <property type="match status" value="1"/>
</dbReference>
<dbReference type="InterPro" id="IPR031157">
    <property type="entry name" value="G_TR_CS"/>
</dbReference>
<dbReference type="SUPFAM" id="SSF54211">
    <property type="entry name" value="Ribosomal protein S5 domain 2-like"/>
    <property type="match status" value="1"/>
</dbReference>
<dbReference type="CDD" id="cd01886">
    <property type="entry name" value="EF-G"/>
    <property type="match status" value="1"/>
</dbReference>
<gene>
    <name evidence="7" type="ORF">AB6A40_008228</name>
</gene>
<keyword evidence="8" id="KW-1185">Reference proteome</keyword>
<dbReference type="PROSITE" id="PS51722">
    <property type="entry name" value="G_TR_2"/>
    <property type="match status" value="1"/>
</dbReference>
<evidence type="ECO:0000313" key="7">
    <source>
        <dbReference type="EMBL" id="MFH4981519.1"/>
    </source>
</evidence>
<dbReference type="Pfam" id="PF03144">
    <property type="entry name" value="GTP_EFTU_D2"/>
    <property type="match status" value="1"/>
</dbReference>
<dbReference type="GO" id="GO:0005525">
    <property type="term" value="F:GTP binding"/>
    <property type="evidence" value="ECO:0007669"/>
    <property type="project" value="UniProtKB-KW"/>
</dbReference>
<evidence type="ECO:0000313" key="8">
    <source>
        <dbReference type="Proteomes" id="UP001608902"/>
    </source>
</evidence>
<dbReference type="InterPro" id="IPR027417">
    <property type="entry name" value="P-loop_NTPase"/>
</dbReference>
<dbReference type="CDD" id="cd16262">
    <property type="entry name" value="EFG_III"/>
    <property type="match status" value="1"/>
</dbReference>
<dbReference type="InterPro" id="IPR000795">
    <property type="entry name" value="T_Tr_GTP-bd_dom"/>
</dbReference>
<feature type="domain" description="Tr-type G" evidence="6">
    <location>
        <begin position="39"/>
        <end position="316"/>
    </location>
</feature>
<dbReference type="InterPro" id="IPR005517">
    <property type="entry name" value="Transl_elong_EFG/EF2_IV"/>
</dbReference>
<evidence type="ECO:0000256" key="3">
    <source>
        <dbReference type="ARBA" id="ARBA00022768"/>
    </source>
</evidence>
<dbReference type="Gene3D" id="2.40.30.10">
    <property type="entry name" value="Translation factors"/>
    <property type="match status" value="1"/>
</dbReference>
<comment type="similarity">
    <text evidence="1">Belongs to the TRAFAC class translation factor GTPase superfamily. Classic translation factor GTPase family. EF-G/EF-2 subfamily.</text>
</comment>
<sequence>MLNLKVWSKFRPKGKAKFFARLASTQTNPVPSTSLRKVEDIRNIGISAHIDSGKTTVTERILYYAGRIDTMHEVRGKDDVGATMDFMELERQRGITIQSAATYVDWNGTNINIIDTPGHVDFTVEVERALRVLDGAVLVLCGVGGVQSQTLTVNRQLSRYGVPFITFVNKLDRTAATPFRALEGLRKKLNHNAALIQLPIGKESNFSGIIDLIEEQSIYYEEPDGLVLRRDEIPKDLRSQAMDLRQEMIEHIADADEQIGEKFLNDQNPSVADLHAGIRRAVLKRSFVPVLIGSALKNKGVQTMIDAVVRYLPNPAEVVNTAKVRNANGEEEKIVLSSKRDDSEPFVGLAFKLEAGKYGQLTYFRVYQGVLSRGDTIIAARDGRRVRVQRLVRMHANSMEDIQSAYAGDICATFGLDCSSGETFCGDEKLRVYCESMHIPEPVISMSIKPINRKDGDNFIKALTRFTKEDPTFRREYNAEAKETVVSGMGELHLEIYAQRMKNEFNCPVELGKPTVAYRECVAKPYRFHFRHKKQTGGQGQFGEIEGIIEPLPPDRNTTVEFSDETFGTGIPKNLFPALKKGLDNIIVE</sequence>
<dbReference type="InterPro" id="IPR009022">
    <property type="entry name" value="EFG_III"/>
</dbReference>
<dbReference type="InterPro" id="IPR004161">
    <property type="entry name" value="EFTu-like_2"/>
</dbReference>
<evidence type="ECO:0000256" key="1">
    <source>
        <dbReference type="ARBA" id="ARBA00005870"/>
    </source>
</evidence>
<dbReference type="SUPFAM" id="SSF54980">
    <property type="entry name" value="EF-G C-terminal domain-like"/>
    <property type="match status" value="1"/>
</dbReference>
<dbReference type="NCBIfam" id="TIGR00484">
    <property type="entry name" value="EF-G"/>
    <property type="match status" value="1"/>
</dbReference>
<dbReference type="Gene3D" id="3.30.230.10">
    <property type="match status" value="1"/>
</dbReference>
<evidence type="ECO:0000256" key="5">
    <source>
        <dbReference type="ARBA" id="ARBA00023134"/>
    </source>
</evidence>
<comment type="caution">
    <text evidence="7">The sequence shown here is derived from an EMBL/GenBank/DDBJ whole genome shotgun (WGS) entry which is preliminary data.</text>
</comment>
<dbReference type="InterPro" id="IPR035647">
    <property type="entry name" value="EFG_III/V"/>
</dbReference>
<dbReference type="Proteomes" id="UP001608902">
    <property type="component" value="Unassembled WGS sequence"/>
</dbReference>
<dbReference type="InterPro" id="IPR009000">
    <property type="entry name" value="Transl_B-barrel_sf"/>
</dbReference>
<dbReference type="PROSITE" id="PS00301">
    <property type="entry name" value="G_TR_1"/>
    <property type="match status" value="1"/>
</dbReference>
<protein>
    <recommendedName>
        <fullName evidence="6">Tr-type G domain-containing protein</fullName>
    </recommendedName>
</protein>
<dbReference type="AlphaFoldDB" id="A0ABD6ETL8"/>
<dbReference type="NCBIfam" id="TIGR00231">
    <property type="entry name" value="small_GTP"/>
    <property type="match status" value="1"/>
</dbReference>